<keyword evidence="1" id="KW-0812">Transmembrane</keyword>
<reference evidence="2 3" key="1">
    <citation type="submission" date="2018-08" db="EMBL/GenBank/DDBJ databases">
        <title>Chryseobacterium nematophagum: a novel matrix digesting pathogen of nematodes.</title>
        <authorList>
            <person name="Page A."/>
            <person name="Roberts M."/>
            <person name="Felix M.-A."/>
            <person name="Weir W."/>
        </authorList>
    </citation>
    <scope>NUCLEOTIDE SEQUENCE [LARGE SCALE GENOMIC DNA]</scope>
    <source>
        <strain evidence="2 3">JUb129</strain>
    </source>
</reference>
<dbReference type="AlphaFoldDB" id="A0A3M7TLT0"/>
<comment type="caution">
    <text evidence="2">The sequence shown here is derived from an EMBL/GenBank/DDBJ whole genome shotgun (WGS) entry which is preliminary data.</text>
</comment>
<keyword evidence="1" id="KW-0472">Membrane</keyword>
<evidence type="ECO:0000313" key="3">
    <source>
        <dbReference type="Proteomes" id="UP000278775"/>
    </source>
</evidence>
<feature type="transmembrane region" description="Helical" evidence="1">
    <location>
        <begin position="119"/>
        <end position="137"/>
    </location>
</feature>
<gene>
    <name evidence="2" type="ORF">D1631_17275</name>
</gene>
<dbReference type="Pfam" id="PF13160">
    <property type="entry name" value="DUF3995"/>
    <property type="match status" value="1"/>
</dbReference>
<dbReference type="OrthoDB" id="8590912at2"/>
<dbReference type="EMBL" id="QWIU01000002">
    <property type="protein sequence ID" value="RNA63539.1"/>
    <property type="molecule type" value="Genomic_DNA"/>
</dbReference>
<dbReference type="InterPro" id="IPR025058">
    <property type="entry name" value="DUF3995"/>
</dbReference>
<evidence type="ECO:0000313" key="2">
    <source>
        <dbReference type="EMBL" id="RNA63539.1"/>
    </source>
</evidence>
<protein>
    <submittedName>
        <fullName evidence="2">DUF3995 domain-containing protein</fullName>
    </submittedName>
</protein>
<feature type="transmembrane region" description="Helical" evidence="1">
    <location>
        <begin position="7"/>
        <end position="25"/>
    </location>
</feature>
<feature type="transmembrane region" description="Helical" evidence="1">
    <location>
        <begin position="45"/>
        <end position="67"/>
    </location>
</feature>
<feature type="transmembrane region" description="Helical" evidence="1">
    <location>
        <begin position="79"/>
        <end position="96"/>
    </location>
</feature>
<dbReference type="Proteomes" id="UP000278775">
    <property type="component" value="Unassembled WGS sequence"/>
</dbReference>
<organism evidence="2 3">
    <name type="scientific">Chryseobacterium nematophagum</name>
    <dbReference type="NCBI Taxonomy" id="2305228"/>
    <lineage>
        <taxon>Bacteria</taxon>
        <taxon>Pseudomonadati</taxon>
        <taxon>Bacteroidota</taxon>
        <taxon>Flavobacteriia</taxon>
        <taxon>Flavobacteriales</taxon>
        <taxon>Weeksellaceae</taxon>
        <taxon>Chryseobacterium group</taxon>
        <taxon>Chryseobacterium</taxon>
    </lineage>
</organism>
<proteinExistence type="predicted"/>
<accession>A0A3M7TLT0</accession>
<evidence type="ECO:0000256" key="1">
    <source>
        <dbReference type="SAM" id="Phobius"/>
    </source>
</evidence>
<dbReference type="RefSeq" id="WP_122637486.1">
    <property type="nucleotide sequence ID" value="NZ_QWIU01000002.1"/>
</dbReference>
<keyword evidence="1" id="KW-1133">Transmembrane helix</keyword>
<name>A0A3M7TLT0_9FLAO</name>
<sequence length="138" mass="15558">MNLLCNIILSLIFFCIGAIHIYWAFGGNWGKQQAVPTTQEGVPLFAPSFFSCFGVGVVILSFILLINYDDVDFISPKKITFLQAVVAIIFFIRAVGDFKYVGFFKKIKGTEFARLDGNYYTPLCLIIFILIIIKLIII</sequence>